<dbReference type="InterPro" id="IPR051532">
    <property type="entry name" value="Ester_Hydrolysis_Enzymes"/>
</dbReference>
<keyword evidence="3" id="KW-1185">Reference proteome</keyword>
<protein>
    <submittedName>
        <fullName evidence="2">SGNH/GDSL hydrolase family protein</fullName>
    </submittedName>
</protein>
<feature type="domain" description="SGNH hydrolase-type esterase" evidence="1">
    <location>
        <begin position="249"/>
        <end position="421"/>
    </location>
</feature>
<dbReference type="Gene3D" id="3.40.50.1110">
    <property type="entry name" value="SGNH hydrolase"/>
    <property type="match status" value="2"/>
</dbReference>
<organism evidence="2 3">
    <name type="scientific">Mycobacterium servetii</name>
    <dbReference type="NCBI Taxonomy" id="3237418"/>
    <lineage>
        <taxon>Bacteria</taxon>
        <taxon>Bacillati</taxon>
        <taxon>Actinomycetota</taxon>
        <taxon>Actinomycetes</taxon>
        <taxon>Mycobacteriales</taxon>
        <taxon>Mycobacteriaceae</taxon>
        <taxon>Mycobacterium</taxon>
    </lineage>
</organism>
<dbReference type="EMBL" id="JBGEDP010000001">
    <property type="protein sequence ID" value="MEY8014820.1"/>
    <property type="molecule type" value="Genomic_DNA"/>
</dbReference>
<name>A0ABV4C0K4_9MYCO</name>
<keyword evidence="2" id="KW-0378">Hydrolase</keyword>
<dbReference type="PANTHER" id="PTHR30383">
    <property type="entry name" value="THIOESTERASE 1/PROTEASE 1/LYSOPHOSPHOLIPASE L1"/>
    <property type="match status" value="1"/>
</dbReference>
<feature type="domain" description="SGNH hydrolase-type esterase" evidence="1">
    <location>
        <begin position="70"/>
        <end position="225"/>
    </location>
</feature>
<dbReference type="Proteomes" id="UP001564760">
    <property type="component" value="Unassembled WGS sequence"/>
</dbReference>
<reference evidence="2 3" key="1">
    <citation type="submission" date="2024-08" db="EMBL/GenBank/DDBJ databases">
        <title>Mycobacterium servetensis sp. nov., a novel rapid-growing mycobacterial species recovered from a human patient in Zaragoza, Spain.</title>
        <authorList>
            <person name="Tristancho-Baro A.I."/>
            <person name="Buenestado-Serrano S."/>
            <person name="Garcia De Viedma D."/>
            <person name="Milagro-Beamonte A."/>
            <person name="Burillo N."/>
            <person name="Sanz S."/>
            <person name="Lopez-Calleja A.I."/>
            <person name="Penas-Utrilla D."/>
            <person name="Guardingo M."/>
            <person name="Garcia M.J."/>
            <person name="Vinuelas-Bayon J."/>
        </authorList>
    </citation>
    <scope>NUCLEOTIDE SEQUENCE [LARGE SCALE GENOMIC DNA]</scope>
    <source>
        <strain evidence="3">HUMS_12744610</strain>
    </source>
</reference>
<dbReference type="InterPro" id="IPR036514">
    <property type="entry name" value="SGNH_hydro_sf"/>
</dbReference>
<dbReference type="CDD" id="cd00229">
    <property type="entry name" value="SGNH_hydrolase"/>
    <property type="match status" value="2"/>
</dbReference>
<comment type="caution">
    <text evidence="2">The sequence shown here is derived from an EMBL/GenBank/DDBJ whole genome shotgun (WGS) entry which is preliminary data.</text>
</comment>
<evidence type="ECO:0000259" key="1">
    <source>
        <dbReference type="Pfam" id="PF13472"/>
    </source>
</evidence>
<dbReference type="RefSeq" id="WP_369737237.1">
    <property type="nucleotide sequence ID" value="NZ_JBGEDP010000001.1"/>
</dbReference>
<evidence type="ECO:0000313" key="3">
    <source>
        <dbReference type="Proteomes" id="UP001564760"/>
    </source>
</evidence>
<gene>
    <name evidence="2" type="ORF">AB8998_07265</name>
</gene>
<proteinExistence type="predicted"/>
<evidence type="ECO:0000313" key="2">
    <source>
        <dbReference type="EMBL" id="MEY8014820.1"/>
    </source>
</evidence>
<dbReference type="InterPro" id="IPR013830">
    <property type="entry name" value="SGNH_hydro"/>
</dbReference>
<dbReference type="GO" id="GO:0016787">
    <property type="term" value="F:hydrolase activity"/>
    <property type="evidence" value="ECO:0007669"/>
    <property type="project" value="UniProtKB-KW"/>
</dbReference>
<accession>A0ABV4C0K4</accession>
<dbReference type="Pfam" id="PF13472">
    <property type="entry name" value="Lipase_GDSL_2"/>
    <property type="match status" value="2"/>
</dbReference>
<dbReference type="SUPFAM" id="SSF52266">
    <property type="entry name" value="SGNH hydrolase"/>
    <property type="match status" value="2"/>
</dbReference>
<sequence length="437" mass="47177">MSVLEKLRGLPRAVGLGAVAVLALIVGVVAYTELHDTDRPQRQAGPRYQPPLLSTMFDYKPTLLVVSDSYAGNYPDMVADKLGWSLAVDAQDGTGFVKGANKDSPDGKPFIDRLGSDAATYKVDYVLIDGGRRDLGESPDAVVAAVDRYINKVHAEWPGAKIIVVLPTSAAAEPSPNYPVVAQAIQHAAESVGAYVIDPVAQGWYRDVDAKTLLWRDGAHLNYAGDLYYANKLIANLQQMFGRKPTCLVVGDSFGVGTGDPQVVTYPHLLADKIGCNLALDAEIGTGFLHSIDNLPIPTAPFIDRLARDEATYRYHVDYVLIDGGRDDLGSMPEPVVAAADEYIKRVRSDWPKAKIIIILPSYVTTQAASNFPAVAEGLRRAADSVGAHVIDPVAQGWYRGVDLKALLAPDGIHFNAEGNKYYADKIMENLSKMGLA</sequence>